<evidence type="ECO:0000313" key="3">
    <source>
        <dbReference type="Proteomes" id="UP001374535"/>
    </source>
</evidence>
<evidence type="ECO:0000256" key="1">
    <source>
        <dbReference type="SAM" id="MobiDB-lite"/>
    </source>
</evidence>
<dbReference type="Proteomes" id="UP001374535">
    <property type="component" value="Chromosome 11"/>
</dbReference>
<gene>
    <name evidence="2" type="ORF">V8G54_034895</name>
</gene>
<feature type="compositionally biased region" description="Pro residues" evidence="1">
    <location>
        <begin position="144"/>
        <end position="154"/>
    </location>
</feature>
<feature type="region of interest" description="Disordered" evidence="1">
    <location>
        <begin position="56"/>
        <end position="154"/>
    </location>
</feature>
<sequence length="154" mass="17735">MLQIELLLQPFQWLQQEPPIDQQQQMEPLAHLTFHQSPCPHDVEYTKRQSTLLHIRKWQVEQGRKDTASTEPKPAYTKPGSPHPAPPWWRPLPPLPPPAYQSPPPIPFHHLPPPSDPPPHRSKPPPSPPSLRRRMSTTRRRPRWSPPPPTALAS</sequence>
<keyword evidence="3" id="KW-1185">Reference proteome</keyword>
<protein>
    <submittedName>
        <fullName evidence="2">Uncharacterized protein</fullName>
    </submittedName>
</protein>
<feature type="compositionally biased region" description="Basic residues" evidence="1">
    <location>
        <begin position="131"/>
        <end position="143"/>
    </location>
</feature>
<dbReference type="PRINTS" id="PR01217">
    <property type="entry name" value="PRICHEXTENSN"/>
</dbReference>
<organism evidence="2 3">
    <name type="scientific">Vigna mungo</name>
    <name type="common">Black gram</name>
    <name type="synonym">Phaseolus mungo</name>
    <dbReference type="NCBI Taxonomy" id="3915"/>
    <lineage>
        <taxon>Eukaryota</taxon>
        <taxon>Viridiplantae</taxon>
        <taxon>Streptophyta</taxon>
        <taxon>Embryophyta</taxon>
        <taxon>Tracheophyta</taxon>
        <taxon>Spermatophyta</taxon>
        <taxon>Magnoliopsida</taxon>
        <taxon>eudicotyledons</taxon>
        <taxon>Gunneridae</taxon>
        <taxon>Pentapetalae</taxon>
        <taxon>rosids</taxon>
        <taxon>fabids</taxon>
        <taxon>Fabales</taxon>
        <taxon>Fabaceae</taxon>
        <taxon>Papilionoideae</taxon>
        <taxon>50 kb inversion clade</taxon>
        <taxon>NPAAA clade</taxon>
        <taxon>indigoferoid/millettioid clade</taxon>
        <taxon>Phaseoleae</taxon>
        <taxon>Vigna</taxon>
    </lineage>
</organism>
<feature type="compositionally biased region" description="Pro residues" evidence="1">
    <location>
        <begin position="81"/>
        <end position="117"/>
    </location>
</feature>
<accession>A0AAQ3RCD6</accession>
<proteinExistence type="predicted"/>
<reference evidence="2 3" key="1">
    <citation type="journal article" date="2023" name="Life. Sci Alliance">
        <title>Evolutionary insights into 3D genome organization and epigenetic landscape of Vigna mungo.</title>
        <authorList>
            <person name="Junaid A."/>
            <person name="Singh B."/>
            <person name="Bhatia S."/>
        </authorList>
    </citation>
    <scope>NUCLEOTIDE SEQUENCE [LARGE SCALE GENOMIC DNA]</scope>
    <source>
        <strain evidence="2">Urdbean</strain>
    </source>
</reference>
<feature type="compositionally biased region" description="Basic and acidic residues" evidence="1">
    <location>
        <begin position="58"/>
        <end position="68"/>
    </location>
</feature>
<evidence type="ECO:0000313" key="2">
    <source>
        <dbReference type="EMBL" id="WVY89381.1"/>
    </source>
</evidence>
<dbReference type="EMBL" id="CP144690">
    <property type="protein sequence ID" value="WVY89381.1"/>
    <property type="molecule type" value="Genomic_DNA"/>
</dbReference>
<name>A0AAQ3RCD6_VIGMU</name>
<dbReference type="AlphaFoldDB" id="A0AAQ3RCD6"/>